<accession>A0ABS4XWC8</accession>
<sequence length="76" mass="8428">MSKYVLCASLPLRIWTIDTSTNTATGTTPLNQEHIDLHSKTWPFTFVADTPRDLVYHINGGASVVETMSATPRPRP</sequence>
<evidence type="ECO:0000313" key="1">
    <source>
        <dbReference type="EMBL" id="MBP2400819.1"/>
    </source>
</evidence>
<comment type="caution">
    <text evidence="1">The sequence shown here is derived from an EMBL/GenBank/DDBJ whole genome shotgun (WGS) entry which is preliminary data.</text>
</comment>
<evidence type="ECO:0000313" key="2">
    <source>
        <dbReference type="Proteomes" id="UP001519291"/>
    </source>
</evidence>
<keyword evidence="2" id="KW-1185">Reference proteome</keyword>
<protein>
    <submittedName>
        <fullName evidence="1">Uncharacterized protein</fullName>
    </submittedName>
</protein>
<reference evidence="1 2" key="1">
    <citation type="submission" date="2021-03" db="EMBL/GenBank/DDBJ databases">
        <title>Sequencing the genomes of 1000 actinobacteria strains.</title>
        <authorList>
            <person name="Klenk H.-P."/>
        </authorList>
    </citation>
    <scope>NUCLEOTIDE SEQUENCE [LARGE SCALE GENOMIC DNA]</scope>
    <source>
        <strain evidence="1 2">DSM 41480</strain>
    </source>
</reference>
<gene>
    <name evidence="1" type="ORF">JO379_000288</name>
</gene>
<proteinExistence type="predicted"/>
<dbReference type="GeneID" id="91567179"/>
<dbReference type="EMBL" id="JAGIOH010000001">
    <property type="protein sequence ID" value="MBP2400819.1"/>
    <property type="molecule type" value="Genomic_DNA"/>
</dbReference>
<dbReference type="RefSeq" id="WP_209513379.1">
    <property type="nucleotide sequence ID" value="NZ_JAGIOH010000001.1"/>
</dbReference>
<dbReference type="Proteomes" id="UP001519291">
    <property type="component" value="Unassembled WGS sequence"/>
</dbReference>
<organism evidence="1 2">
    <name type="scientific">Streptomyces syringium</name>
    <dbReference type="NCBI Taxonomy" id="76729"/>
    <lineage>
        <taxon>Bacteria</taxon>
        <taxon>Bacillati</taxon>
        <taxon>Actinomycetota</taxon>
        <taxon>Actinomycetes</taxon>
        <taxon>Kitasatosporales</taxon>
        <taxon>Streptomycetaceae</taxon>
        <taxon>Streptomyces</taxon>
    </lineage>
</organism>
<name>A0ABS4XWC8_9ACTN</name>